<dbReference type="SUPFAM" id="SSF51998">
    <property type="entry name" value="PFL-like glycyl radical enzymes"/>
    <property type="match status" value="1"/>
</dbReference>
<reference evidence="2 3" key="1">
    <citation type="journal article" date="2021" name="Sci. Rep.">
        <title>The distribution of antibiotic resistance genes in chicken gut microbiota commensals.</title>
        <authorList>
            <person name="Juricova H."/>
            <person name="Matiasovicova J."/>
            <person name="Kubasova T."/>
            <person name="Cejkova D."/>
            <person name="Rychlik I."/>
        </authorList>
    </citation>
    <scope>NUCLEOTIDE SEQUENCE [LARGE SCALE GENOMIC DNA]</scope>
    <source>
        <strain evidence="2 3">An431b</strain>
    </source>
</reference>
<dbReference type="PANTHER" id="PTHR37560">
    <property type="entry name" value="UPF0210 PROTEIN SPR0218"/>
    <property type="match status" value="1"/>
</dbReference>
<dbReference type="InterPro" id="IPR007841">
    <property type="entry name" value="UPF0210"/>
</dbReference>
<name>A0ABS2G8D4_9FIRM</name>
<dbReference type="CDD" id="cd08025">
    <property type="entry name" value="RNR_PFL_like_DUF711"/>
    <property type="match status" value="1"/>
</dbReference>
<dbReference type="Pfam" id="PF05167">
    <property type="entry name" value="DUF711"/>
    <property type="match status" value="1"/>
</dbReference>
<dbReference type="Gene3D" id="3.20.70.20">
    <property type="match status" value="1"/>
</dbReference>
<evidence type="ECO:0000313" key="3">
    <source>
        <dbReference type="Proteomes" id="UP000729290"/>
    </source>
</evidence>
<dbReference type="HAMAP" id="MF_01221">
    <property type="entry name" value="UPF0210"/>
    <property type="match status" value="1"/>
</dbReference>
<dbReference type="PANTHER" id="PTHR37560:SF1">
    <property type="entry name" value="UPF0210 PROTEIN MJ1665"/>
    <property type="match status" value="1"/>
</dbReference>
<comment type="subunit">
    <text evidence="1">Homodimer.</text>
</comment>
<dbReference type="EMBL" id="JACSNV010000007">
    <property type="protein sequence ID" value="MBM6877726.1"/>
    <property type="molecule type" value="Genomic_DNA"/>
</dbReference>
<accession>A0ABS2G8D4</accession>
<dbReference type="NCBIfam" id="NF003700">
    <property type="entry name" value="PRK05313.1"/>
    <property type="match status" value="1"/>
</dbReference>
<evidence type="ECO:0000313" key="2">
    <source>
        <dbReference type="EMBL" id="MBM6877726.1"/>
    </source>
</evidence>
<gene>
    <name evidence="2" type="ORF">H9X83_06070</name>
</gene>
<sequence>MITRNEILETNQMIDDANLDVRTITMGISLLDCADADIDKFNEKIYNKITTYAKDLVKVGDELAKEYGIPVVNKRISVTPIAIAAAGCKTDSYVSIAQTLDRAAKAVGVNFIGGFSALVQKGYTESDRKLIASIPEALAVTDFVCSSVNIGTSRNGLNMDAVKEMGEIIHKAAELTKDRECIGCAKLVVFCNAVEDNPFMAGAFHGVGEADCAINVGVSGPGVVKKALEQVRGEDFETLCETVKRTAFKITRVGQMIAREASKRLNVPFGIIDLSLAPTPAVGDSIAEIFQEMGLEEPGAPGTTAALALLNDNVKKGGVMASSYVGGLSGAFIPVSEDHGMIEAAEKGALTLEKLEAMTCVCSVGLDMIAVPGDTSPATLAGIIADEAAIGMVNNKTTAVRLIPVIGRGVGESVEFGGLLGYAPIMAVNKYSCEKFIARGGRIPAPIHSFKN</sequence>
<proteinExistence type="inferred from homology"/>
<dbReference type="RefSeq" id="WP_205133583.1">
    <property type="nucleotide sequence ID" value="NZ_JACSNT010000007.1"/>
</dbReference>
<keyword evidence="3" id="KW-1185">Reference proteome</keyword>
<evidence type="ECO:0000256" key="1">
    <source>
        <dbReference type="HAMAP-Rule" id="MF_01221"/>
    </source>
</evidence>
<comment type="caution">
    <text evidence="2">The sequence shown here is derived from an EMBL/GenBank/DDBJ whole genome shotgun (WGS) entry which is preliminary data.</text>
</comment>
<protein>
    <recommendedName>
        <fullName evidence="1">UPF0210 protein H9X83_06070</fullName>
    </recommendedName>
</protein>
<comment type="similarity">
    <text evidence="1">Belongs to the UPF0210 family.</text>
</comment>
<organism evidence="2 3">
    <name type="scientific">Anaerotignum lactatifermentans</name>
    <dbReference type="NCBI Taxonomy" id="160404"/>
    <lineage>
        <taxon>Bacteria</taxon>
        <taxon>Bacillati</taxon>
        <taxon>Bacillota</taxon>
        <taxon>Clostridia</taxon>
        <taxon>Lachnospirales</taxon>
        <taxon>Anaerotignaceae</taxon>
        <taxon>Anaerotignum</taxon>
    </lineage>
</organism>
<dbReference type="Proteomes" id="UP000729290">
    <property type="component" value="Unassembled WGS sequence"/>
</dbReference>